<dbReference type="GO" id="GO:0022625">
    <property type="term" value="C:cytosolic large ribosomal subunit"/>
    <property type="evidence" value="ECO:0007669"/>
    <property type="project" value="TreeGrafter"/>
</dbReference>
<comment type="similarity">
    <text evidence="1 5 6">Belongs to the universal ribosomal protein uL13 family.</text>
</comment>
<dbReference type="AlphaFoldDB" id="A0A0D8I6R2"/>
<comment type="subunit">
    <text evidence="5">Part of the 50S ribosomal subunit.</text>
</comment>
<protein>
    <recommendedName>
        <fullName evidence="4 5">Large ribosomal subunit protein uL13</fullName>
    </recommendedName>
</protein>
<evidence type="ECO:0000313" key="8">
    <source>
        <dbReference type="EMBL" id="AKL97019.1"/>
    </source>
</evidence>
<dbReference type="InterPro" id="IPR023563">
    <property type="entry name" value="Ribosomal_uL13_CS"/>
</dbReference>
<dbReference type="NCBIfam" id="TIGR01066">
    <property type="entry name" value="rplM_bact"/>
    <property type="match status" value="1"/>
</dbReference>
<dbReference type="GO" id="GO:0006412">
    <property type="term" value="P:translation"/>
    <property type="evidence" value="ECO:0007669"/>
    <property type="project" value="UniProtKB-UniRule"/>
</dbReference>
<dbReference type="FunFam" id="3.90.1180.10:FF:000001">
    <property type="entry name" value="50S ribosomal protein L13"/>
    <property type="match status" value="1"/>
</dbReference>
<dbReference type="InterPro" id="IPR036899">
    <property type="entry name" value="Ribosomal_uL13_sf"/>
</dbReference>
<dbReference type="PIRSF" id="PIRSF002181">
    <property type="entry name" value="Ribosomal_L13"/>
    <property type="match status" value="1"/>
</dbReference>
<dbReference type="Proteomes" id="UP000035704">
    <property type="component" value="Chromosome"/>
</dbReference>
<dbReference type="GO" id="GO:0003729">
    <property type="term" value="F:mRNA binding"/>
    <property type="evidence" value="ECO:0007669"/>
    <property type="project" value="TreeGrafter"/>
</dbReference>
<dbReference type="SUPFAM" id="SSF52161">
    <property type="entry name" value="Ribosomal protein L13"/>
    <property type="match status" value="1"/>
</dbReference>
<dbReference type="STRING" id="84022.CACET_c35880"/>
<evidence type="ECO:0000256" key="5">
    <source>
        <dbReference type="HAMAP-Rule" id="MF_01366"/>
    </source>
</evidence>
<comment type="function">
    <text evidence="5 7">This protein is one of the early assembly proteins of the 50S ribosomal subunit, although it is not seen to bind rRNA by itself. It is important during the early stages of 50S assembly.</text>
</comment>
<dbReference type="GO" id="GO:0017148">
    <property type="term" value="P:negative regulation of translation"/>
    <property type="evidence" value="ECO:0007669"/>
    <property type="project" value="TreeGrafter"/>
</dbReference>
<dbReference type="PANTHER" id="PTHR11545">
    <property type="entry name" value="RIBOSOMAL PROTEIN L13"/>
    <property type="match status" value="1"/>
</dbReference>
<dbReference type="PANTHER" id="PTHR11545:SF2">
    <property type="entry name" value="LARGE RIBOSOMAL SUBUNIT PROTEIN UL13M"/>
    <property type="match status" value="1"/>
</dbReference>
<dbReference type="RefSeq" id="WP_044826233.1">
    <property type="nucleotide sequence ID" value="NZ_CP009687.1"/>
</dbReference>
<dbReference type="Pfam" id="PF00572">
    <property type="entry name" value="Ribosomal_L13"/>
    <property type="match status" value="1"/>
</dbReference>
<dbReference type="Gene3D" id="3.90.1180.10">
    <property type="entry name" value="Ribosomal protein L13"/>
    <property type="match status" value="1"/>
</dbReference>
<name>A0A0D8I6R2_9CLOT</name>
<keyword evidence="3 5" id="KW-0687">Ribonucleoprotein</keyword>
<accession>A0A0D8I6R2</accession>
<dbReference type="CDD" id="cd00392">
    <property type="entry name" value="Ribosomal_L13"/>
    <property type="match status" value="1"/>
</dbReference>
<evidence type="ECO:0000313" key="9">
    <source>
        <dbReference type="Proteomes" id="UP000035704"/>
    </source>
</evidence>
<evidence type="ECO:0000256" key="7">
    <source>
        <dbReference type="RuleBase" id="RU003878"/>
    </source>
</evidence>
<dbReference type="InterPro" id="IPR005823">
    <property type="entry name" value="Ribosomal_uL13_bac-type"/>
</dbReference>
<dbReference type="PROSITE" id="PS00783">
    <property type="entry name" value="RIBOSOMAL_L13"/>
    <property type="match status" value="1"/>
</dbReference>
<evidence type="ECO:0000256" key="3">
    <source>
        <dbReference type="ARBA" id="ARBA00023274"/>
    </source>
</evidence>
<dbReference type="KEGG" id="cace:CACET_c35880"/>
<keyword evidence="2 5" id="KW-0689">Ribosomal protein</keyword>
<reference evidence="8 9" key="1">
    <citation type="submission" date="2014-10" db="EMBL/GenBank/DDBJ databases">
        <title>Genome sequence of Clostridium aceticum DSM 1496.</title>
        <authorList>
            <person name="Poehlein A."/>
            <person name="Schiel-Bengelsdorf B."/>
            <person name="Gottschalk G."/>
            <person name="Duerre P."/>
            <person name="Daniel R."/>
        </authorList>
    </citation>
    <scope>NUCLEOTIDE SEQUENCE [LARGE SCALE GENOMIC DNA]</scope>
    <source>
        <strain evidence="8 9">DSM 1496</strain>
    </source>
</reference>
<evidence type="ECO:0000256" key="4">
    <source>
        <dbReference type="ARBA" id="ARBA00035201"/>
    </source>
</evidence>
<proteinExistence type="inferred from homology"/>
<dbReference type="GO" id="GO:0003735">
    <property type="term" value="F:structural constituent of ribosome"/>
    <property type="evidence" value="ECO:0007669"/>
    <property type="project" value="InterPro"/>
</dbReference>
<evidence type="ECO:0000256" key="2">
    <source>
        <dbReference type="ARBA" id="ARBA00022980"/>
    </source>
</evidence>
<dbReference type="EMBL" id="CP009687">
    <property type="protein sequence ID" value="AKL97019.1"/>
    <property type="molecule type" value="Genomic_DNA"/>
</dbReference>
<sequence length="142" mass="16082">MKSYMAKPNEVERKWFVVDAEGKTLGRLCSEVAKILTGKNKPEYTPHVDTGDFVIILNAGKVELTGKKLDQEFYTYHTGHPGGLKQVSFRNMLAEKPEKLVYNSVKGMIPKTRLGRQMLKKLKVYAGPNHDHQAQQPQVLDI</sequence>
<gene>
    <name evidence="5 7 8" type="primary">rplM</name>
    <name evidence="8" type="ORF">CACET_c35880</name>
</gene>
<evidence type="ECO:0000256" key="1">
    <source>
        <dbReference type="ARBA" id="ARBA00006227"/>
    </source>
</evidence>
<keyword evidence="9" id="KW-1185">Reference proteome</keyword>
<evidence type="ECO:0000256" key="6">
    <source>
        <dbReference type="RuleBase" id="RU003877"/>
    </source>
</evidence>
<dbReference type="HAMAP" id="MF_01366">
    <property type="entry name" value="Ribosomal_uL13"/>
    <property type="match status" value="1"/>
</dbReference>
<dbReference type="OrthoDB" id="9801330at2"/>
<dbReference type="PATRIC" id="fig|84022.5.peg.2128"/>
<dbReference type="InterPro" id="IPR005822">
    <property type="entry name" value="Ribosomal_uL13"/>
</dbReference>
<organism evidence="8 9">
    <name type="scientific">Clostridium aceticum</name>
    <dbReference type="NCBI Taxonomy" id="84022"/>
    <lineage>
        <taxon>Bacteria</taxon>
        <taxon>Bacillati</taxon>
        <taxon>Bacillota</taxon>
        <taxon>Clostridia</taxon>
        <taxon>Eubacteriales</taxon>
        <taxon>Clostridiaceae</taxon>
        <taxon>Clostridium</taxon>
    </lineage>
</organism>